<dbReference type="Proteomes" id="UP001177935">
    <property type="component" value="Unassembled WGS sequence"/>
</dbReference>
<sequence>MSATISSNALYTDLSGYYDLMCVDIDYQAQSNCVRRLHQIFGNGGKTHLDLACGTGPHVRHFIDFGYQSNGLDLNSPMLDIAQARCPEANFSEQNMSSFEVAEPLDLITCFLYSIHYNDGFEKLKECVESVHRALKPEGIFCFNVVDKDKISNDLFVRHTTNLEQDDFTFSSGWYYSGKGDKQALKLSIEKTTAGETQVWNDEHPMVAFSFKELIEILKPYFEVNIFEHDYDKLLPWDTKSGNALIACVKI</sequence>
<dbReference type="EC" id="2.1.1.-" evidence="4"/>
<accession>A0AB35MXK3</accession>
<dbReference type="CDD" id="cd02440">
    <property type="entry name" value="AdoMet_MTases"/>
    <property type="match status" value="1"/>
</dbReference>
<evidence type="ECO:0000256" key="2">
    <source>
        <dbReference type="ARBA" id="ARBA00022679"/>
    </source>
</evidence>
<feature type="domain" description="Methyltransferase" evidence="3">
    <location>
        <begin position="49"/>
        <end position="139"/>
    </location>
</feature>
<dbReference type="Gene3D" id="3.40.50.150">
    <property type="entry name" value="Vaccinia Virus protein VP39"/>
    <property type="match status" value="1"/>
</dbReference>
<evidence type="ECO:0000259" key="3">
    <source>
        <dbReference type="Pfam" id="PF13649"/>
    </source>
</evidence>
<dbReference type="GO" id="GO:0032259">
    <property type="term" value="P:methylation"/>
    <property type="evidence" value="ECO:0007669"/>
    <property type="project" value="UniProtKB-KW"/>
</dbReference>
<proteinExistence type="predicted"/>
<name>A0AB35MXK3_VIBSP</name>
<dbReference type="InterPro" id="IPR041698">
    <property type="entry name" value="Methyltransf_25"/>
</dbReference>
<evidence type="ECO:0000313" key="4">
    <source>
        <dbReference type="EMBL" id="MDP2501013.1"/>
    </source>
</evidence>
<dbReference type="RefSeq" id="WP_076646959.1">
    <property type="nucleotide sequence ID" value="NZ_CAWNUI010000092.1"/>
</dbReference>
<keyword evidence="1 4" id="KW-0489">Methyltransferase</keyword>
<dbReference type="Gene3D" id="2.20.130.10">
    <property type="entry name" value="CAC2371-like domains"/>
    <property type="match status" value="1"/>
</dbReference>
<dbReference type="InterPro" id="IPR029063">
    <property type="entry name" value="SAM-dependent_MTases_sf"/>
</dbReference>
<evidence type="ECO:0000313" key="5">
    <source>
        <dbReference type="Proteomes" id="UP001177935"/>
    </source>
</evidence>
<dbReference type="GO" id="GO:0008168">
    <property type="term" value="F:methyltransferase activity"/>
    <property type="evidence" value="ECO:0007669"/>
    <property type="project" value="UniProtKB-KW"/>
</dbReference>
<gene>
    <name evidence="4" type="ORF">Q8W42_09860</name>
</gene>
<dbReference type="SUPFAM" id="SSF53335">
    <property type="entry name" value="S-adenosyl-L-methionine-dependent methyltransferases"/>
    <property type="match status" value="1"/>
</dbReference>
<reference evidence="4" key="1">
    <citation type="submission" date="2023-07" db="EMBL/GenBank/DDBJ databases">
        <title>Genome content predicts the carbon catabolic preferences of heterotrophic bacteria.</title>
        <authorList>
            <person name="Gralka M."/>
        </authorList>
    </citation>
    <scope>NUCLEOTIDE SEQUENCE</scope>
    <source>
        <strain evidence="4">6E02</strain>
    </source>
</reference>
<protein>
    <submittedName>
        <fullName evidence="4">Class I SAM-dependent methyltransferase</fullName>
        <ecNumber evidence="4">2.1.1.-</ecNumber>
    </submittedName>
</protein>
<organism evidence="4 5">
    <name type="scientific">Vibrio splendidus</name>
    <dbReference type="NCBI Taxonomy" id="29497"/>
    <lineage>
        <taxon>Bacteria</taxon>
        <taxon>Pseudomonadati</taxon>
        <taxon>Pseudomonadota</taxon>
        <taxon>Gammaproteobacteria</taxon>
        <taxon>Vibrionales</taxon>
        <taxon>Vibrionaceae</taxon>
        <taxon>Vibrio</taxon>
    </lineage>
</organism>
<evidence type="ECO:0000256" key="1">
    <source>
        <dbReference type="ARBA" id="ARBA00022603"/>
    </source>
</evidence>
<keyword evidence="2 4" id="KW-0808">Transferase</keyword>
<comment type="caution">
    <text evidence="4">The sequence shown here is derived from an EMBL/GenBank/DDBJ whole genome shotgun (WGS) entry which is preliminary data.</text>
</comment>
<dbReference type="Pfam" id="PF13649">
    <property type="entry name" value="Methyltransf_25"/>
    <property type="match status" value="1"/>
</dbReference>
<dbReference type="PANTHER" id="PTHR43861">
    <property type="entry name" value="TRANS-ACONITATE 2-METHYLTRANSFERASE-RELATED"/>
    <property type="match status" value="1"/>
</dbReference>
<dbReference type="AlphaFoldDB" id="A0AB35MXK3"/>
<dbReference type="PANTHER" id="PTHR43861:SF1">
    <property type="entry name" value="TRANS-ACONITATE 2-METHYLTRANSFERASE"/>
    <property type="match status" value="1"/>
</dbReference>
<dbReference type="EMBL" id="JAUYVL010000004">
    <property type="protein sequence ID" value="MDP2501013.1"/>
    <property type="molecule type" value="Genomic_DNA"/>
</dbReference>